<dbReference type="Pfam" id="PF09360">
    <property type="entry name" value="zf-CDGSH"/>
    <property type="match status" value="1"/>
</dbReference>
<dbReference type="PANTHER" id="PTHR46491:SF3">
    <property type="entry name" value="CDGSH IRON-SULFUR DOMAIN-CONTAINING PROTEIN 3, MITOCHONDRIAL"/>
    <property type="match status" value="1"/>
</dbReference>
<dbReference type="OrthoDB" id="15717at2759"/>
<feature type="domain" description="Iron-binding zinc finger CDGSH type" evidence="6">
    <location>
        <begin position="54"/>
        <end position="91"/>
    </location>
</feature>
<proteinExistence type="predicted"/>
<accession>A0A8S4BJ41</accession>
<dbReference type="GO" id="GO:0005739">
    <property type="term" value="C:mitochondrion"/>
    <property type="evidence" value="ECO:0007669"/>
    <property type="project" value="TreeGrafter"/>
</dbReference>
<keyword evidence="3" id="KW-0408">Iron</keyword>
<reference evidence="7" key="1">
    <citation type="submission" date="2021-05" db="EMBL/GenBank/DDBJ databases">
        <authorList>
            <person name="Tigano A."/>
        </authorList>
    </citation>
    <scope>NUCLEOTIDE SEQUENCE</scope>
</reference>
<dbReference type="Gene3D" id="3.40.5.90">
    <property type="entry name" value="CDGSH iron-sulfur domain, mitoNEET-type"/>
    <property type="match status" value="2"/>
</dbReference>
<dbReference type="PANTHER" id="PTHR46491">
    <property type="entry name" value="CDGSH IRON SULFUR DOMAIN PROTEIN HOMOLOG"/>
    <property type="match status" value="1"/>
</dbReference>
<keyword evidence="8" id="KW-1185">Reference proteome</keyword>
<evidence type="ECO:0000256" key="2">
    <source>
        <dbReference type="ARBA" id="ARBA00022723"/>
    </source>
</evidence>
<feature type="domain" description="Iron-binding zinc finger CDGSH type" evidence="6">
    <location>
        <begin position="16"/>
        <end position="53"/>
    </location>
</feature>
<evidence type="ECO:0000256" key="4">
    <source>
        <dbReference type="ARBA" id="ARBA00023014"/>
    </source>
</evidence>
<evidence type="ECO:0000313" key="7">
    <source>
        <dbReference type="EMBL" id="CAG5945117.1"/>
    </source>
</evidence>
<dbReference type="SMART" id="SM00704">
    <property type="entry name" value="ZnF_CDGSH"/>
    <property type="match status" value="2"/>
</dbReference>
<evidence type="ECO:0000313" key="8">
    <source>
        <dbReference type="Proteomes" id="UP000677803"/>
    </source>
</evidence>
<dbReference type="InterPro" id="IPR052950">
    <property type="entry name" value="CISD"/>
</dbReference>
<keyword evidence="4" id="KW-0411">Iron-sulfur</keyword>
<organism evidence="7 8">
    <name type="scientific">Menidia menidia</name>
    <name type="common">Atlantic silverside</name>
    <dbReference type="NCBI Taxonomy" id="238744"/>
    <lineage>
        <taxon>Eukaryota</taxon>
        <taxon>Metazoa</taxon>
        <taxon>Chordata</taxon>
        <taxon>Craniata</taxon>
        <taxon>Vertebrata</taxon>
        <taxon>Euteleostomi</taxon>
        <taxon>Actinopterygii</taxon>
        <taxon>Neopterygii</taxon>
        <taxon>Teleostei</taxon>
        <taxon>Neoteleostei</taxon>
        <taxon>Acanthomorphata</taxon>
        <taxon>Ovalentaria</taxon>
        <taxon>Atherinomorphae</taxon>
        <taxon>Atheriniformes</taxon>
        <taxon>Atherinopsidae</taxon>
        <taxon>Menidiinae</taxon>
        <taxon>Menidia</taxon>
    </lineage>
</organism>
<gene>
    <name evidence="7" type="ORF">MMEN_LOCUS14042</name>
</gene>
<dbReference type="GO" id="GO:0046872">
    <property type="term" value="F:metal ion binding"/>
    <property type="evidence" value="ECO:0007669"/>
    <property type="project" value="UniProtKB-KW"/>
</dbReference>
<evidence type="ECO:0000256" key="1">
    <source>
        <dbReference type="ARBA" id="ARBA00022714"/>
    </source>
</evidence>
<sequence>MQPLRLQSSQKVPAARFPCRVRLENGRRYAWCSCGHSQKQPFCDGAHRTKAPDMAPLRFSPEKDGGALLCACKETRTPPYCDGSHLRVLLRDLLGAARRLFK</sequence>
<evidence type="ECO:0000256" key="3">
    <source>
        <dbReference type="ARBA" id="ARBA00023004"/>
    </source>
</evidence>
<comment type="caution">
    <text evidence="7">The sequence shown here is derived from an EMBL/GenBank/DDBJ whole genome shotgun (WGS) entry which is preliminary data.</text>
</comment>
<protein>
    <submittedName>
        <fullName evidence="7">(Atlantic silverside) hypothetical protein</fullName>
    </submittedName>
</protein>
<keyword evidence="1" id="KW-0001">2Fe-2S</keyword>
<dbReference type="Proteomes" id="UP000677803">
    <property type="component" value="Unassembled WGS sequence"/>
</dbReference>
<dbReference type="GO" id="GO:0051537">
    <property type="term" value="F:2 iron, 2 sulfur cluster binding"/>
    <property type="evidence" value="ECO:0007669"/>
    <property type="project" value="UniProtKB-KW"/>
</dbReference>
<dbReference type="InterPro" id="IPR042216">
    <property type="entry name" value="MitoNEET_CISD"/>
</dbReference>
<keyword evidence="2" id="KW-0479">Metal-binding</keyword>
<evidence type="ECO:0000259" key="6">
    <source>
        <dbReference type="SMART" id="SM00704"/>
    </source>
</evidence>
<evidence type="ECO:0000256" key="5">
    <source>
        <dbReference type="ARBA" id="ARBA00034078"/>
    </source>
</evidence>
<name>A0A8S4BJ41_9TELE</name>
<dbReference type="EMBL" id="CAJRST010017779">
    <property type="protein sequence ID" value="CAG5945117.1"/>
    <property type="molecule type" value="Genomic_DNA"/>
</dbReference>
<comment type="cofactor">
    <cofactor evidence="5">
        <name>[2Fe-2S] cluster</name>
        <dbReference type="ChEBI" id="CHEBI:190135"/>
    </cofactor>
</comment>
<dbReference type="AlphaFoldDB" id="A0A8S4BJ41"/>
<dbReference type="InterPro" id="IPR018967">
    <property type="entry name" value="FeS-contain_CDGSH-typ"/>
</dbReference>